<dbReference type="AlphaFoldDB" id="A0A2S7SZT0"/>
<accession>A0A2S7SZT0</accession>
<dbReference type="RefSeq" id="WP_105037347.1">
    <property type="nucleotide sequence ID" value="NZ_PPSL01000001.1"/>
</dbReference>
<feature type="transmembrane region" description="Helical" evidence="1">
    <location>
        <begin position="16"/>
        <end position="38"/>
    </location>
</feature>
<keyword evidence="1" id="KW-0812">Transmembrane</keyword>
<evidence type="ECO:0000256" key="1">
    <source>
        <dbReference type="SAM" id="Phobius"/>
    </source>
</evidence>
<sequence length="103" mass="11927">MNRSSFLLVNITRRPFFVVFSLNVISFFIVIFFSSGALTDYWNILLSLNSLALYNLIAGSIFMILSIRHRPIERYGLALMAVFVLLLLYRIGSTVVYTQFIRH</sequence>
<evidence type="ECO:0000313" key="3">
    <source>
        <dbReference type="Proteomes" id="UP000239872"/>
    </source>
</evidence>
<reference evidence="2 3" key="1">
    <citation type="submission" date="2018-01" db="EMBL/GenBank/DDBJ databases">
        <title>A novel member of the phylum Bacteroidetes isolated from glacier ice.</title>
        <authorList>
            <person name="Liu Q."/>
            <person name="Xin Y.-H."/>
        </authorList>
    </citation>
    <scope>NUCLEOTIDE SEQUENCE [LARGE SCALE GENOMIC DNA]</scope>
    <source>
        <strain evidence="2 3">RB1R16</strain>
    </source>
</reference>
<feature type="transmembrane region" description="Helical" evidence="1">
    <location>
        <begin position="77"/>
        <end position="100"/>
    </location>
</feature>
<gene>
    <name evidence="2" type="ORF">CJD36_001565</name>
</gene>
<keyword evidence="1" id="KW-1133">Transmembrane helix</keyword>
<comment type="caution">
    <text evidence="2">The sequence shown here is derived from an EMBL/GenBank/DDBJ whole genome shotgun (WGS) entry which is preliminary data.</text>
</comment>
<keyword evidence="1" id="KW-0472">Membrane</keyword>
<feature type="transmembrane region" description="Helical" evidence="1">
    <location>
        <begin position="44"/>
        <end position="65"/>
    </location>
</feature>
<dbReference type="EMBL" id="PPSL01000001">
    <property type="protein sequence ID" value="PQJ12463.1"/>
    <property type="molecule type" value="Genomic_DNA"/>
</dbReference>
<organism evidence="2 3">
    <name type="scientific">Flavipsychrobacter stenotrophus</name>
    <dbReference type="NCBI Taxonomy" id="2077091"/>
    <lineage>
        <taxon>Bacteria</taxon>
        <taxon>Pseudomonadati</taxon>
        <taxon>Bacteroidota</taxon>
        <taxon>Chitinophagia</taxon>
        <taxon>Chitinophagales</taxon>
        <taxon>Chitinophagaceae</taxon>
        <taxon>Flavipsychrobacter</taxon>
    </lineage>
</organism>
<protein>
    <submittedName>
        <fullName evidence="2">Uncharacterized protein</fullName>
    </submittedName>
</protein>
<name>A0A2S7SZT0_9BACT</name>
<dbReference type="Proteomes" id="UP000239872">
    <property type="component" value="Unassembled WGS sequence"/>
</dbReference>
<evidence type="ECO:0000313" key="2">
    <source>
        <dbReference type="EMBL" id="PQJ12463.1"/>
    </source>
</evidence>
<proteinExistence type="predicted"/>
<keyword evidence="3" id="KW-1185">Reference proteome</keyword>